<protein>
    <recommendedName>
        <fullName evidence="4">Crinkler effector protein N-terminal domain-containing protein</fullName>
    </recommendedName>
</protein>
<evidence type="ECO:0000256" key="1">
    <source>
        <dbReference type="ARBA" id="ARBA00004340"/>
    </source>
</evidence>
<evidence type="ECO:0000313" key="5">
    <source>
        <dbReference type="EMBL" id="CAH0478559.1"/>
    </source>
</evidence>
<dbReference type="CDD" id="cd17039">
    <property type="entry name" value="Ubl_ubiquitin_like"/>
    <property type="match status" value="1"/>
</dbReference>
<evidence type="ECO:0000313" key="7">
    <source>
        <dbReference type="Proteomes" id="UP001158986"/>
    </source>
</evidence>
<dbReference type="GO" id="GO:0043657">
    <property type="term" value="C:host cell"/>
    <property type="evidence" value="ECO:0007669"/>
    <property type="project" value="UniProtKB-SubCell"/>
</dbReference>
<evidence type="ECO:0000313" key="6">
    <source>
        <dbReference type="EMBL" id="CAH0515962.1"/>
    </source>
</evidence>
<reference evidence="5 7" key="1">
    <citation type="submission" date="2021-11" db="EMBL/GenBank/DDBJ databases">
        <authorList>
            <person name="Islam A."/>
            <person name="Islam S."/>
            <person name="Flora M.S."/>
            <person name="Rahman M."/>
            <person name="Ziaur R.M."/>
            <person name="Epstein J.H."/>
            <person name="Hassan M."/>
            <person name="Klassen M."/>
            <person name="Woodard K."/>
            <person name="Webb A."/>
            <person name="Webby R.J."/>
            <person name="El Zowalaty M.E."/>
        </authorList>
    </citation>
    <scope>NUCLEOTIDE SEQUENCE</scope>
    <source>
        <strain evidence="6">Pbs1</strain>
        <strain evidence="5">Pbs3</strain>
    </source>
</reference>
<dbReference type="Pfam" id="PF20147">
    <property type="entry name" value="Crinkler"/>
    <property type="match status" value="1"/>
</dbReference>
<gene>
    <name evidence="6" type="ORF">PBS001_LOCUS2648</name>
    <name evidence="5" type="ORF">PBS003_LOCUS5251</name>
</gene>
<feature type="domain" description="Crinkler effector protein N-terminal" evidence="4">
    <location>
        <begin position="2"/>
        <end position="119"/>
    </location>
</feature>
<proteinExistence type="predicted"/>
<accession>A0AAU9L1G2</accession>
<dbReference type="InterPro" id="IPR045379">
    <property type="entry name" value="Crinkler_N"/>
</dbReference>
<organism evidence="5 8">
    <name type="scientific">Peronospora belbahrii</name>
    <dbReference type="NCBI Taxonomy" id="622444"/>
    <lineage>
        <taxon>Eukaryota</taxon>
        <taxon>Sar</taxon>
        <taxon>Stramenopiles</taxon>
        <taxon>Oomycota</taxon>
        <taxon>Peronosporomycetes</taxon>
        <taxon>Peronosporales</taxon>
        <taxon>Peronosporaceae</taxon>
        <taxon>Peronospora</taxon>
    </lineage>
</organism>
<dbReference type="Proteomes" id="UP001158986">
    <property type="component" value="Unassembled WGS sequence"/>
</dbReference>
<comment type="caution">
    <text evidence="5">The sequence shown here is derived from an EMBL/GenBank/DDBJ whole genome shotgun (WGS) entry which is preliminary data.</text>
</comment>
<evidence type="ECO:0000259" key="4">
    <source>
        <dbReference type="Pfam" id="PF20147"/>
    </source>
</evidence>
<evidence type="ECO:0000256" key="3">
    <source>
        <dbReference type="ARBA" id="ARBA00022525"/>
    </source>
</evidence>
<dbReference type="EMBL" id="CAKLCB010000151">
    <property type="protein sequence ID" value="CAH0515962.1"/>
    <property type="molecule type" value="Genomic_DNA"/>
</dbReference>
<dbReference type="AlphaFoldDB" id="A0AAU9L1G2"/>
<dbReference type="Proteomes" id="UP001160483">
    <property type="component" value="Unassembled WGS sequence"/>
</dbReference>
<keyword evidence="7" id="KW-1185">Reference proteome</keyword>
<evidence type="ECO:0000313" key="8">
    <source>
        <dbReference type="Proteomes" id="UP001160483"/>
    </source>
</evidence>
<name>A0AAU9L1G2_9STRA</name>
<comment type="subcellular location">
    <subcellularLocation>
        <location evidence="1">Host cell</location>
    </subcellularLocation>
    <subcellularLocation>
        <location evidence="2">Secreted</location>
    </subcellularLocation>
</comment>
<dbReference type="GO" id="GO:0005576">
    <property type="term" value="C:extracellular region"/>
    <property type="evidence" value="ECO:0007669"/>
    <property type="project" value="UniProtKB-SubCell"/>
</dbReference>
<dbReference type="EMBL" id="CAKKTJ010000262">
    <property type="protein sequence ID" value="CAH0478559.1"/>
    <property type="molecule type" value="Genomic_DNA"/>
</dbReference>
<evidence type="ECO:0000256" key="2">
    <source>
        <dbReference type="ARBA" id="ARBA00004613"/>
    </source>
</evidence>
<sequence>MIKLFCAIVGVPGRVLSVDIDVNQSVGDLKKAIQVKKPNELKNVDADELQLFLAKTTDGKWLSDEEPAALELEKGKMHQDTQRMIFGEKMKATKTLQHWLFEKNKTPQPWADQIHVLVVVPEQEQLRPGLWLVSGTIENALDTKGIRCKLYRLAGLRFARYDPARRKEDKDIAFWYEDKKLCCHLLFKAGARLKLMCDIACASRIKRLLGIFKNHFIQNR</sequence>
<keyword evidence="3" id="KW-0964">Secreted</keyword>